<organism evidence="2 3">
    <name type="scientific">Pyronema omphalodes (strain CBS 100304)</name>
    <name type="common">Pyronema confluens</name>
    <dbReference type="NCBI Taxonomy" id="1076935"/>
    <lineage>
        <taxon>Eukaryota</taxon>
        <taxon>Fungi</taxon>
        <taxon>Dikarya</taxon>
        <taxon>Ascomycota</taxon>
        <taxon>Pezizomycotina</taxon>
        <taxon>Pezizomycetes</taxon>
        <taxon>Pezizales</taxon>
        <taxon>Pyronemataceae</taxon>
        <taxon>Pyronema</taxon>
    </lineage>
</organism>
<dbReference type="OrthoDB" id="4571120at2759"/>
<dbReference type="AlphaFoldDB" id="U4LME2"/>
<dbReference type="Gene3D" id="2.60.20.10">
    <property type="entry name" value="Crystallins"/>
    <property type="match status" value="1"/>
</dbReference>
<reference evidence="2 3" key="1">
    <citation type="journal article" date="2013" name="PLoS Genet.">
        <title>The genome and development-dependent transcriptomes of Pyronema confluens: a window into fungal evolution.</title>
        <authorList>
            <person name="Traeger S."/>
            <person name="Altegoer F."/>
            <person name="Freitag M."/>
            <person name="Gabaldon T."/>
            <person name="Kempken F."/>
            <person name="Kumar A."/>
            <person name="Marcet-Houben M."/>
            <person name="Poggeler S."/>
            <person name="Stajich J.E."/>
            <person name="Nowrousian M."/>
        </authorList>
    </citation>
    <scope>NUCLEOTIDE SEQUENCE [LARGE SCALE GENOMIC DNA]</scope>
    <source>
        <strain evidence="3">CBS 100304</strain>
        <tissue evidence="2">Vegetative mycelium</tissue>
    </source>
</reference>
<evidence type="ECO:0000313" key="3">
    <source>
        <dbReference type="Proteomes" id="UP000018144"/>
    </source>
</evidence>
<gene>
    <name evidence="2" type="ORF">PCON_13608</name>
</gene>
<keyword evidence="3" id="KW-1185">Reference proteome</keyword>
<proteinExistence type="predicted"/>
<dbReference type="Proteomes" id="UP000018144">
    <property type="component" value="Unassembled WGS sequence"/>
</dbReference>
<name>U4LME2_PYROM</name>
<evidence type="ECO:0000256" key="1">
    <source>
        <dbReference type="SAM" id="SignalP"/>
    </source>
</evidence>
<feature type="chain" id="PRO_5004652178" evidence="1">
    <location>
        <begin position="19"/>
        <end position="128"/>
    </location>
</feature>
<feature type="signal peptide" evidence="1">
    <location>
        <begin position="1"/>
        <end position="18"/>
    </location>
</feature>
<evidence type="ECO:0000313" key="2">
    <source>
        <dbReference type="EMBL" id="CCX32757.1"/>
    </source>
</evidence>
<protein>
    <submittedName>
        <fullName evidence="2">Uncharacterized protein</fullName>
    </submittedName>
</protein>
<keyword evidence="1" id="KW-0732">Signal</keyword>
<accession>U4LME2</accession>
<sequence>MQPTLLFLLPAFTGLAVAIPASATSRRGTSYLQAYEHADYKGFAVPQHSWPWVPWNKCFTLDKSRDNKITSFKVDEGCCAFFKHEKCVDRMFEAFNREHSMLGEEHNDQISSYKCAAQCGIPDGQGQQ</sequence>
<dbReference type="EMBL" id="HF935907">
    <property type="protein sequence ID" value="CCX32757.1"/>
    <property type="molecule type" value="Genomic_DNA"/>
</dbReference>